<evidence type="ECO:0000259" key="3">
    <source>
        <dbReference type="PROSITE" id="PS01124"/>
    </source>
</evidence>
<feature type="domain" description="HTH araC/xylS-type" evidence="3">
    <location>
        <begin position="218"/>
        <end position="316"/>
    </location>
</feature>
<name>A0A6N7EXG3_9GAMM</name>
<dbReference type="RefSeq" id="WP_152809973.1">
    <property type="nucleotide sequence ID" value="NZ_WHNW01000004.1"/>
</dbReference>
<dbReference type="EMBL" id="WHNW01000004">
    <property type="protein sequence ID" value="MPV86079.1"/>
    <property type="molecule type" value="Genomic_DNA"/>
</dbReference>
<evidence type="ECO:0000256" key="1">
    <source>
        <dbReference type="ARBA" id="ARBA00023015"/>
    </source>
</evidence>
<dbReference type="Gene3D" id="3.40.50.880">
    <property type="match status" value="1"/>
</dbReference>
<sequence length="346" mass="39159">MEKTPKQVAFLMLENFSMMAFSSTIEPMRAANRLYGRDLFQWQLFSVDGGPVTASNQIQLTVDGAMAAIKRPDLIVLCSGLDVQHIDYKAISKILWPFASNESVSIVGVCTAPYILAKCGLLDRSRCTIHWENLASFREEMPALLVTNNIYEIDGNRMTCSGGTAPIDMMLELIRQSFDQDLMLAVADQFMHERARPADESQKMAEHVLTSRQSSKLAEAIQIMQNHIDDPLSTNEVAEIADVSLRQLERLFKKYKNTTPQRYYLFLRLQQARRLLLQTSLSVLQVTIATGFSSQSHFTKCYRDLFHHTPGSERKVMRIDKTTALDEPLSESLNDALEEALDAARR</sequence>
<comment type="caution">
    <text evidence="4">The sequence shown here is derived from an EMBL/GenBank/DDBJ whole genome shotgun (WGS) entry which is preliminary data.</text>
</comment>
<dbReference type="GO" id="GO:0043565">
    <property type="term" value="F:sequence-specific DNA binding"/>
    <property type="evidence" value="ECO:0007669"/>
    <property type="project" value="InterPro"/>
</dbReference>
<dbReference type="Pfam" id="PF01965">
    <property type="entry name" value="DJ-1_PfpI"/>
    <property type="match status" value="1"/>
</dbReference>
<dbReference type="InterPro" id="IPR018060">
    <property type="entry name" value="HTH_AraC"/>
</dbReference>
<keyword evidence="2" id="KW-0804">Transcription</keyword>
<dbReference type="Gene3D" id="1.10.10.60">
    <property type="entry name" value="Homeodomain-like"/>
    <property type="match status" value="1"/>
</dbReference>
<gene>
    <name evidence="4" type="ORF">GCU85_04945</name>
</gene>
<dbReference type="PROSITE" id="PS01124">
    <property type="entry name" value="HTH_ARAC_FAMILY_2"/>
    <property type="match status" value="1"/>
</dbReference>
<dbReference type="Proteomes" id="UP000471298">
    <property type="component" value="Unassembled WGS sequence"/>
</dbReference>
<dbReference type="SUPFAM" id="SSF46689">
    <property type="entry name" value="Homeodomain-like"/>
    <property type="match status" value="2"/>
</dbReference>
<dbReference type="InParanoid" id="A0A6N7EXG3"/>
<dbReference type="Pfam" id="PF12833">
    <property type="entry name" value="HTH_18"/>
    <property type="match status" value="1"/>
</dbReference>
<evidence type="ECO:0000256" key="2">
    <source>
        <dbReference type="ARBA" id="ARBA00023163"/>
    </source>
</evidence>
<keyword evidence="1" id="KW-0805">Transcription regulation</keyword>
<dbReference type="PANTHER" id="PTHR43130">
    <property type="entry name" value="ARAC-FAMILY TRANSCRIPTIONAL REGULATOR"/>
    <property type="match status" value="1"/>
</dbReference>
<dbReference type="GO" id="GO:0003700">
    <property type="term" value="F:DNA-binding transcription factor activity"/>
    <property type="evidence" value="ECO:0007669"/>
    <property type="project" value="InterPro"/>
</dbReference>
<dbReference type="InterPro" id="IPR052158">
    <property type="entry name" value="INH-QAR"/>
</dbReference>
<keyword evidence="5" id="KW-1185">Reference proteome</keyword>
<proteinExistence type="predicted"/>
<dbReference type="InterPro" id="IPR029062">
    <property type="entry name" value="Class_I_gatase-like"/>
</dbReference>
<dbReference type="InterPro" id="IPR002818">
    <property type="entry name" value="DJ-1/PfpI"/>
</dbReference>
<dbReference type="SMART" id="SM00342">
    <property type="entry name" value="HTH_ARAC"/>
    <property type="match status" value="1"/>
</dbReference>
<dbReference type="PANTHER" id="PTHR43130:SF3">
    <property type="entry name" value="HTH-TYPE TRANSCRIPTIONAL REGULATOR RV1931C"/>
    <property type="match status" value="1"/>
</dbReference>
<reference evidence="4 5" key="1">
    <citation type="submission" date="2019-10" db="EMBL/GenBank/DDBJ databases">
        <title>Cardiobacteriales fam. a chemoheterotrophic member of the order Cardiobacteriales, and proposal of Cardiobacteriales fam. nov.</title>
        <authorList>
            <person name="Wang C."/>
        </authorList>
    </citation>
    <scope>NUCLEOTIDE SEQUENCE [LARGE SCALE GENOMIC DNA]</scope>
    <source>
        <strain evidence="4 5">ML27</strain>
    </source>
</reference>
<accession>A0A6N7EXG3</accession>
<protein>
    <submittedName>
        <fullName evidence="4">Helix-turn-helix domain-containing protein</fullName>
    </submittedName>
</protein>
<dbReference type="AlphaFoldDB" id="A0A6N7EXG3"/>
<dbReference type="CDD" id="cd03136">
    <property type="entry name" value="GATase1_AraC_ArgR_like"/>
    <property type="match status" value="1"/>
</dbReference>
<dbReference type="SUPFAM" id="SSF52317">
    <property type="entry name" value="Class I glutamine amidotransferase-like"/>
    <property type="match status" value="1"/>
</dbReference>
<dbReference type="InterPro" id="IPR009057">
    <property type="entry name" value="Homeodomain-like_sf"/>
</dbReference>
<organism evidence="4 5">
    <name type="scientific">Ostreibacterium oceani</name>
    <dbReference type="NCBI Taxonomy" id="2654998"/>
    <lineage>
        <taxon>Bacteria</taxon>
        <taxon>Pseudomonadati</taxon>
        <taxon>Pseudomonadota</taxon>
        <taxon>Gammaproteobacteria</taxon>
        <taxon>Cardiobacteriales</taxon>
        <taxon>Ostreibacteriaceae</taxon>
        <taxon>Ostreibacterium</taxon>
    </lineage>
</organism>
<evidence type="ECO:0000313" key="4">
    <source>
        <dbReference type="EMBL" id="MPV86079.1"/>
    </source>
</evidence>
<evidence type="ECO:0000313" key="5">
    <source>
        <dbReference type="Proteomes" id="UP000471298"/>
    </source>
</evidence>